<dbReference type="PANTHER" id="PTHR46458">
    <property type="entry name" value="BLR2807 PROTEIN"/>
    <property type="match status" value="1"/>
</dbReference>
<dbReference type="Proteomes" id="UP000186922">
    <property type="component" value="Unassembled WGS sequence"/>
</dbReference>
<gene>
    <name evidence="8" type="primary">RvY_15565-1</name>
    <name evidence="8" type="synonym">RvY_15565.1</name>
    <name evidence="8" type="ORF">RvY_15565</name>
</gene>
<keyword evidence="4" id="KW-0479">Metal-binding</keyword>
<dbReference type="OrthoDB" id="436496at2759"/>
<dbReference type="Gene3D" id="1.10.490.10">
    <property type="entry name" value="Globins"/>
    <property type="match status" value="1"/>
</dbReference>
<dbReference type="InterPro" id="IPR050532">
    <property type="entry name" value="Globin-like_OT"/>
</dbReference>
<dbReference type="PANTHER" id="PTHR46458:SF1">
    <property type="entry name" value="GEO09476P1"/>
    <property type="match status" value="1"/>
</dbReference>
<feature type="domain" description="Globin" evidence="7">
    <location>
        <begin position="74"/>
        <end position="221"/>
    </location>
</feature>
<organism evidence="8 9">
    <name type="scientific">Ramazzottius varieornatus</name>
    <name type="common">Water bear</name>
    <name type="synonym">Tardigrade</name>
    <dbReference type="NCBI Taxonomy" id="947166"/>
    <lineage>
        <taxon>Eukaryota</taxon>
        <taxon>Metazoa</taxon>
        <taxon>Ecdysozoa</taxon>
        <taxon>Tardigrada</taxon>
        <taxon>Eutardigrada</taxon>
        <taxon>Parachela</taxon>
        <taxon>Hypsibioidea</taxon>
        <taxon>Ramazzottiidae</taxon>
        <taxon>Ramazzottius</taxon>
    </lineage>
</organism>
<dbReference type="InterPro" id="IPR012292">
    <property type="entry name" value="Globin/Proto"/>
</dbReference>
<accession>A0A1D1W003</accession>
<dbReference type="PROSITE" id="PS01033">
    <property type="entry name" value="GLOBIN"/>
    <property type="match status" value="1"/>
</dbReference>
<dbReference type="SUPFAM" id="SSF46458">
    <property type="entry name" value="Globin-like"/>
    <property type="match status" value="1"/>
</dbReference>
<sequence>MSAGSQLNCFQAATCGVNTDSNDDLANMEDLKSTDGRPALTANDYLTDEEFALPVICAKLNLDAGLLPKIFPIQLTERQKHILAVTFASLRQNIAEIGVVVFMRVFEAYPYAQQIFDLLKNISQDNLVHSQALKSHAFRVVGFVEKCIARLHRPDKLDAILTNLGQKHRQWKVPPGYIDLLGLQFVAAMKSCLDQQWNAETEEAWIAMFGFITYHMKEAMKMDEQSPLPL</sequence>
<name>A0A1D1W003_RAMVA</name>
<dbReference type="Pfam" id="PF00042">
    <property type="entry name" value="Globin"/>
    <property type="match status" value="1"/>
</dbReference>
<evidence type="ECO:0000313" key="8">
    <source>
        <dbReference type="EMBL" id="GAV05428.1"/>
    </source>
</evidence>
<proteinExistence type="inferred from homology"/>
<comment type="caution">
    <text evidence="8">The sequence shown here is derived from an EMBL/GenBank/DDBJ whole genome shotgun (WGS) entry which is preliminary data.</text>
</comment>
<evidence type="ECO:0000256" key="2">
    <source>
        <dbReference type="ARBA" id="ARBA00022617"/>
    </source>
</evidence>
<keyword evidence="9" id="KW-1185">Reference proteome</keyword>
<dbReference type="STRING" id="947166.A0A1D1W003"/>
<protein>
    <recommendedName>
        <fullName evidence="7">Globin domain-containing protein</fullName>
    </recommendedName>
</protein>
<evidence type="ECO:0000256" key="4">
    <source>
        <dbReference type="ARBA" id="ARBA00022723"/>
    </source>
</evidence>
<evidence type="ECO:0000256" key="6">
    <source>
        <dbReference type="RuleBase" id="RU000356"/>
    </source>
</evidence>
<dbReference type="GO" id="GO:0019825">
    <property type="term" value="F:oxygen binding"/>
    <property type="evidence" value="ECO:0007669"/>
    <property type="project" value="InterPro"/>
</dbReference>
<keyword evidence="5" id="KW-0408">Iron</keyword>
<dbReference type="EMBL" id="BDGG01000012">
    <property type="protein sequence ID" value="GAV05428.1"/>
    <property type="molecule type" value="Genomic_DNA"/>
</dbReference>
<dbReference type="InterPro" id="IPR000971">
    <property type="entry name" value="Globin"/>
</dbReference>
<dbReference type="GO" id="GO:0020037">
    <property type="term" value="F:heme binding"/>
    <property type="evidence" value="ECO:0007669"/>
    <property type="project" value="InterPro"/>
</dbReference>
<evidence type="ECO:0000256" key="1">
    <source>
        <dbReference type="ARBA" id="ARBA00022448"/>
    </source>
</evidence>
<dbReference type="InterPro" id="IPR009050">
    <property type="entry name" value="Globin-like_sf"/>
</dbReference>
<reference evidence="8 9" key="1">
    <citation type="journal article" date="2016" name="Nat. Commun.">
        <title>Extremotolerant tardigrade genome and improved radiotolerance of human cultured cells by tardigrade-unique protein.</title>
        <authorList>
            <person name="Hashimoto T."/>
            <person name="Horikawa D.D."/>
            <person name="Saito Y."/>
            <person name="Kuwahara H."/>
            <person name="Kozuka-Hata H."/>
            <person name="Shin-I T."/>
            <person name="Minakuchi Y."/>
            <person name="Ohishi K."/>
            <person name="Motoyama A."/>
            <person name="Aizu T."/>
            <person name="Enomoto A."/>
            <person name="Kondo K."/>
            <person name="Tanaka S."/>
            <person name="Hara Y."/>
            <person name="Koshikawa S."/>
            <person name="Sagara H."/>
            <person name="Miura T."/>
            <person name="Yokobori S."/>
            <person name="Miyagawa K."/>
            <person name="Suzuki Y."/>
            <person name="Kubo T."/>
            <person name="Oyama M."/>
            <person name="Kohara Y."/>
            <person name="Fujiyama A."/>
            <person name="Arakawa K."/>
            <person name="Katayama T."/>
            <person name="Toyoda A."/>
            <person name="Kunieda T."/>
        </authorList>
    </citation>
    <scope>NUCLEOTIDE SEQUENCE [LARGE SCALE GENOMIC DNA]</scope>
    <source>
        <strain evidence="8 9">YOKOZUNA-1</strain>
    </source>
</reference>
<comment type="similarity">
    <text evidence="6">Belongs to the globin family.</text>
</comment>
<evidence type="ECO:0000313" key="9">
    <source>
        <dbReference type="Proteomes" id="UP000186922"/>
    </source>
</evidence>
<keyword evidence="2 6" id="KW-0349">Heme</keyword>
<dbReference type="GO" id="GO:0005344">
    <property type="term" value="F:oxygen carrier activity"/>
    <property type="evidence" value="ECO:0007669"/>
    <property type="project" value="UniProtKB-KW"/>
</dbReference>
<evidence type="ECO:0000256" key="5">
    <source>
        <dbReference type="ARBA" id="ARBA00023004"/>
    </source>
</evidence>
<keyword evidence="1 6" id="KW-0813">Transport</keyword>
<evidence type="ECO:0000256" key="3">
    <source>
        <dbReference type="ARBA" id="ARBA00022621"/>
    </source>
</evidence>
<keyword evidence="3 6" id="KW-0561">Oxygen transport</keyword>
<dbReference type="AlphaFoldDB" id="A0A1D1W003"/>
<dbReference type="GO" id="GO:0046872">
    <property type="term" value="F:metal ion binding"/>
    <property type="evidence" value="ECO:0007669"/>
    <property type="project" value="UniProtKB-KW"/>
</dbReference>
<evidence type="ECO:0000259" key="7">
    <source>
        <dbReference type="PROSITE" id="PS01033"/>
    </source>
</evidence>
<dbReference type="PRINTS" id="PR00188">
    <property type="entry name" value="PLANTGLOBIN"/>
</dbReference>